<evidence type="ECO:0000256" key="9">
    <source>
        <dbReference type="SAM" id="Phobius"/>
    </source>
</evidence>
<evidence type="ECO:0000313" key="12">
    <source>
        <dbReference type="EMBL" id="ACL94435.1"/>
    </source>
</evidence>
<dbReference type="InterPro" id="IPR025110">
    <property type="entry name" value="AMP-bd_C"/>
</dbReference>
<feature type="transmembrane region" description="Helical" evidence="9">
    <location>
        <begin position="800"/>
        <end position="820"/>
    </location>
</feature>
<dbReference type="GO" id="GO:0006631">
    <property type="term" value="P:fatty acid metabolic process"/>
    <property type="evidence" value="ECO:0007669"/>
    <property type="project" value="UniProtKB-KW"/>
</dbReference>
<keyword evidence="3" id="KW-0276">Fatty acid metabolism</keyword>
<evidence type="ECO:0000256" key="3">
    <source>
        <dbReference type="ARBA" id="ARBA00022832"/>
    </source>
</evidence>
<dbReference type="GeneID" id="7333100"/>
<dbReference type="Pfam" id="PF00501">
    <property type="entry name" value="AMP-binding"/>
    <property type="match status" value="1"/>
</dbReference>
<dbReference type="CDD" id="cd12119">
    <property type="entry name" value="ttLC_FACS_AlkK_like"/>
    <property type="match status" value="1"/>
</dbReference>
<evidence type="ECO:0000256" key="1">
    <source>
        <dbReference type="ARBA" id="ARBA00006432"/>
    </source>
</evidence>
<feature type="region of interest" description="Disordered" evidence="8">
    <location>
        <begin position="596"/>
        <end position="622"/>
    </location>
</feature>
<feature type="region of interest" description="Disordered" evidence="8">
    <location>
        <begin position="665"/>
        <end position="719"/>
    </location>
</feature>
<dbReference type="PANTHER" id="PTHR43859:SF4">
    <property type="entry name" value="BUTANOATE--COA LIGASE AAE1-RELATED"/>
    <property type="match status" value="1"/>
</dbReference>
<feature type="domain" description="AMP-binding enzyme C-terminal" evidence="11">
    <location>
        <begin position="457"/>
        <end position="532"/>
    </location>
</feature>
<feature type="transmembrane region" description="Helical" evidence="9">
    <location>
        <begin position="827"/>
        <end position="848"/>
    </location>
</feature>
<dbReference type="RefSeq" id="YP_002516343.1">
    <property type="nucleotide sequence ID" value="NC_011916.1"/>
</dbReference>
<dbReference type="SMR" id="A0A0H3C895"/>
<dbReference type="Pfam" id="PF13193">
    <property type="entry name" value="AMP-binding_C"/>
    <property type="match status" value="1"/>
</dbReference>
<dbReference type="InterPro" id="IPR020845">
    <property type="entry name" value="AMP-binding_CS"/>
</dbReference>
<dbReference type="InterPro" id="IPR045851">
    <property type="entry name" value="AMP-bd_C_sf"/>
</dbReference>
<gene>
    <name evidence="12" type="ordered locus">CCNA_00970</name>
</gene>
<keyword evidence="2 12" id="KW-0436">Ligase</keyword>
<keyword evidence="9" id="KW-1133">Transmembrane helix</keyword>
<dbReference type="PANTHER" id="PTHR43859">
    <property type="entry name" value="ACYL-ACTIVATING ENZYME"/>
    <property type="match status" value="1"/>
</dbReference>
<accession>A0A0H3C895</accession>
<protein>
    <recommendedName>
        <fullName evidence="7">3-methylmercaptopropionyl-CoA ligase</fullName>
        <ecNumber evidence="6">6.2.1.44</ecNumber>
    </recommendedName>
</protein>
<dbReference type="FunFam" id="3.30.300.30:FF:000008">
    <property type="entry name" value="2,3-dihydroxybenzoate-AMP ligase"/>
    <property type="match status" value="1"/>
</dbReference>
<keyword evidence="9" id="KW-0812">Transmembrane</keyword>
<keyword evidence="4" id="KW-0443">Lipid metabolism</keyword>
<comment type="catalytic activity">
    <reaction evidence="5">
        <text>3-(methylsulfanyl)propanoate + ATP + CoA = 3-(methylsulfanyl)propanoyl-CoA + AMP + diphosphate</text>
        <dbReference type="Rhea" id="RHEA:43052"/>
        <dbReference type="ChEBI" id="CHEBI:30616"/>
        <dbReference type="ChEBI" id="CHEBI:33019"/>
        <dbReference type="ChEBI" id="CHEBI:49016"/>
        <dbReference type="ChEBI" id="CHEBI:57287"/>
        <dbReference type="ChEBI" id="CHEBI:82815"/>
        <dbReference type="ChEBI" id="CHEBI:456215"/>
        <dbReference type="EC" id="6.2.1.44"/>
    </reaction>
    <physiologicalReaction direction="left-to-right" evidence="5">
        <dbReference type="Rhea" id="RHEA:43053"/>
    </physiologicalReaction>
</comment>
<dbReference type="NCBIfam" id="NF004837">
    <property type="entry name" value="PRK06187.1"/>
    <property type="match status" value="1"/>
</dbReference>
<dbReference type="InterPro" id="IPR010865">
    <property type="entry name" value="DUF1499"/>
</dbReference>
<evidence type="ECO:0000259" key="11">
    <source>
        <dbReference type="Pfam" id="PF13193"/>
    </source>
</evidence>
<name>A0A0H3C895_CAUVN</name>
<evidence type="ECO:0000256" key="7">
    <source>
        <dbReference type="ARBA" id="ARBA00067668"/>
    </source>
</evidence>
<proteinExistence type="inferred from homology"/>
<dbReference type="Proteomes" id="UP000001364">
    <property type="component" value="Chromosome"/>
</dbReference>
<dbReference type="HOGENOM" id="CLU_011848_0_0_5"/>
<evidence type="ECO:0000259" key="10">
    <source>
        <dbReference type="Pfam" id="PF00501"/>
    </source>
</evidence>
<dbReference type="RefSeq" id="WP_010918806.1">
    <property type="nucleotide sequence ID" value="NC_011916.1"/>
</dbReference>
<feature type="compositionally biased region" description="Pro residues" evidence="8">
    <location>
        <begin position="553"/>
        <end position="562"/>
    </location>
</feature>
<dbReference type="Gene3D" id="3.40.50.12780">
    <property type="entry name" value="N-terminal domain of ligase-like"/>
    <property type="match status" value="1"/>
</dbReference>
<feature type="region of interest" description="Disordered" evidence="8">
    <location>
        <begin position="548"/>
        <end position="568"/>
    </location>
</feature>
<evidence type="ECO:0000256" key="6">
    <source>
        <dbReference type="ARBA" id="ARBA00066616"/>
    </source>
</evidence>
<dbReference type="InterPro" id="IPR042099">
    <property type="entry name" value="ANL_N_sf"/>
</dbReference>
<dbReference type="EC" id="6.2.1.44" evidence="6"/>
<feature type="transmembrane region" description="Helical" evidence="9">
    <location>
        <begin position="756"/>
        <end position="780"/>
    </location>
</feature>
<feature type="compositionally biased region" description="Low complexity" evidence="8">
    <location>
        <begin position="665"/>
        <end position="675"/>
    </location>
</feature>
<dbReference type="AlphaFoldDB" id="A0A0H3C895"/>
<dbReference type="OrthoDB" id="9803968at2"/>
<evidence type="ECO:0000313" key="13">
    <source>
        <dbReference type="Proteomes" id="UP000001364"/>
    </source>
</evidence>
<evidence type="ECO:0000256" key="5">
    <source>
        <dbReference type="ARBA" id="ARBA00051915"/>
    </source>
</evidence>
<dbReference type="PATRIC" id="fig|565050.3.peg.953"/>
<comment type="similarity">
    <text evidence="1">Belongs to the ATP-dependent AMP-binding enzyme family.</text>
</comment>
<dbReference type="GO" id="GO:0016874">
    <property type="term" value="F:ligase activity"/>
    <property type="evidence" value="ECO:0007669"/>
    <property type="project" value="UniProtKB-KW"/>
</dbReference>
<dbReference type="KEGG" id="ccs:CCNA_00970"/>
<dbReference type="PhylomeDB" id="A0A0H3C895"/>
<dbReference type="Gene3D" id="3.30.300.30">
    <property type="match status" value="1"/>
</dbReference>
<organism evidence="12 13">
    <name type="scientific">Caulobacter vibrioides (strain NA1000 / CB15N)</name>
    <name type="common">Caulobacter crescentus</name>
    <dbReference type="NCBI Taxonomy" id="565050"/>
    <lineage>
        <taxon>Bacteria</taxon>
        <taxon>Pseudomonadati</taxon>
        <taxon>Pseudomonadota</taxon>
        <taxon>Alphaproteobacteria</taxon>
        <taxon>Caulobacterales</taxon>
        <taxon>Caulobacteraceae</taxon>
        <taxon>Caulobacter</taxon>
    </lineage>
</organism>
<dbReference type="SUPFAM" id="SSF56801">
    <property type="entry name" value="Acetyl-CoA synthetase-like"/>
    <property type="match status" value="1"/>
</dbReference>
<reference evidence="12 13" key="1">
    <citation type="journal article" date="2010" name="J. Bacteriol.">
        <title>The genetic basis of laboratory adaptation in Caulobacter crescentus.</title>
        <authorList>
            <person name="Marks M.E."/>
            <person name="Castro-Rojas C.M."/>
            <person name="Teiling C."/>
            <person name="Du L."/>
            <person name="Kapatral V."/>
            <person name="Walunas T.L."/>
            <person name="Crosson S."/>
        </authorList>
    </citation>
    <scope>NUCLEOTIDE SEQUENCE [LARGE SCALE GENOMIC DNA]</scope>
    <source>
        <strain evidence="13">NA1000 / CB15N</strain>
    </source>
</reference>
<dbReference type="Pfam" id="PF07386">
    <property type="entry name" value="DUF1499"/>
    <property type="match status" value="1"/>
</dbReference>
<evidence type="ECO:0000256" key="2">
    <source>
        <dbReference type="ARBA" id="ARBA00022598"/>
    </source>
</evidence>
<feature type="compositionally biased region" description="Basic and acidic residues" evidence="8">
    <location>
        <begin position="678"/>
        <end position="716"/>
    </location>
</feature>
<sequence length="1006" mass="106573">MQGLMQHGALTLDKIIDHAAMWHGGREVVSRSVEGPIVRTTYGQIRDRAKRVSNALLGMGIKSGDRVGTLAWNTGRHMEAWYGIMGIGAVCHTLNPRLFPEQIAWIADHAGDRAIFTDLTFLPIIAAILPRLPHVEYVVVFTDRAHMPADFAPAGDAPHFKGLLCYEELVEQHHADCAWGGFDEGTAAGLCYTSGTTGDPKGVMYSHRSNFLHTLITLQPDVMGLSQKDVILPVVPMFHANAWGVAFSAPGSGAKMVMPGAKMDGASIYELLDSEQVTFSAAVPTVWQMLLQHLEATGATLPTLKKVVIGGAACPESIIRAFHDKYDVEVVHAWGMTETSPVGTLSVLTDELSKLPYDQQMHWRLKQGRPPLGVEICLKDDEDKRLPHDGKAFGNLKIRGPIIAAEYFRGAGGKILDDEGFFDTGDVATIDEYGFMQITDRAKDVVKSGGEWISTIEIENIAVGHPKVALAAVVGQPHPKWDERPVLLVKLKEGETAAPQEFIDYLQGKIAKWWMPDDVLIVDDIPLGATGKIDKKLIRKRLADDGYKLPETPLQPSPPAPKPTLAAADGSQPVKIYAPEPVEEVAADAVLHTPEAAREEETQPAGEPVAASEAISPQTPPPEAKLIAAEPEVQAKAPEAPAPEAKPVSAADAIIAEAAAIAAAGPKPAAPVTAPEIKAPETKASEVKAPEAKPDAKSAADAPLRLHEPDKAEAPKARPVVAEATPFAVPITPGRKGKTAKASDGKKAKPGWASTYLDFAVLVALTPAILAGGGALGVKLGLIDLPFGYNIMTLDWAPRAAQAGIATGLIGLVIALFAGFGRLWKAALLALLITGATFGVMFGAKALFGQAPPIHDVATDWKTPLSFSDAALAARGGTAALVDDDPSLPVGSAAFAGRRIAEINAETCPAARPLVSSRSPADAYEAAKAAVLASGMSLITDDPMDGRLEATASSFWYGLTDDVVVRVRPDAAGSRLDIRSIGRDAGPDLGRNCDRIGALMTAVKAR</sequence>
<keyword evidence="9" id="KW-0472">Membrane</keyword>
<evidence type="ECO:0000256" key="4">
    <source>
        <dbReference type="ARBA" id="ARBA00023098"/>
    </source>
</evidence>
<dbReference type="InterPro" id="IPR000873">
    <property type="entry name" value="AMP-dep_synth/lig_dom"/>
</dbReference>
<dbReference type="NCBIfam" id="NF004674">
    <property type="entry name" value="PRK06018.1"/>
    <property type="match status" value="1"/>
</dbReference>
<feature type="domain" description="AMP-dependent synthetase/ligase" evidence="10">
    <location>
        <begin position="23"/>
        <end position="408"/>
    </location>
</feature>
<dbReference type="EMBL" id="CP001340">
    <property type="protein sequence ID" value="ACL94435.1"/>
    <property type="molecule type" value="Genomic_DNA"/>
</dbReference>
<keyword evidence="13" id="KW-1185">Reference proteome</keyword>
<dbReference type="PROSITE" id="PS00455">
    <property type="entry name" value="AMP_BINDING"/>
    <property type="match status" value="1"/>
</dbReference>
<evidence type="ECO:0000256" key="8">
    <source>
        <dbReference type="SAM" id="MobiDB-lite"/>
    </source>
</evidence>